<dbReference type="EMBL" id="JBIAUT010000001">
    <property type="protein sequence ID" value="MFF4215252.1"/>
    <property type="molecule type" value="Genomic_DNA"/>
</dbReference>
<comment type="caution">
    <text evidence="2">The sequence shown here is derived from an EMBL/GenBank/DDBJ whole genome shotgun (WGS) entry which is preliminary data.</text>
</comment>
<feature type="transmembrane region" description="Helical" evidence="1">
    <location>
        <begin position="31"/>
        <end position="49"/>
    </location>
</feature>
<sequence length="205" mass="21393">MSGARNERRWAELAREQEFIQLPELRRQAEGWRTGLTGLTALITVLVVLKGRDNLGDLPPSARVAATALLGCAFLVLVTGSLLAVRASHGRPGEEIVLGGQALRRWTQREVVRVGRALWAAAVCCVLGVVLVAAAVATAWSTAGARAADLVEVRTPSGTVCGELREVGAQGVSVWVTAGGVRELRVLPAGEGTTITPAKACPAGS</sequence>
<evidence type="ECO:0000313" key="2">
    <source>
        <dbReference type="EMBL" id="MFF4215252.1"/>
    </source>
</evidence>
<keyword evidence="1" id="KW-0472">Membrane</keyword>
<name>A0ABW6TRL8_9ACTN</name>
<feature type="transmembrane region" description="Helical" evidence="1">
    <location>
        <begin position="117"/>
        <end position="140"/>
    </location>
</feature>
<protein>
    <submittedName>
        <fullName evidence="2">Uncharacterized protein</fullName>
    </submittedName>
</protein>
<feature type="transmembrane region" description="Helical" evidence="1">
    <location>
        <begin position="61"/>
        <end position="85"/>
    </location>
</feature>
<keyword evidence="3" id="KW-1185">Reference proteome</keyword>
<keyword evidence="1" id="KW-0812">Transmembrane</keyword>
<keyword evidence="1" id="KW-1133">Transmembrane helix</keyword>
<proteinExistence type="predicted"/>
<gene>
    <name evidence="2" type="ORF">ACFYZM_03070</name>
</gene>
<accession>A0ABW6TRL8</accession>
<evidence type="ECO:0000256" key="1">
    <source>
        <dbReference type="SAM" id="Phobius"/>
    </source>
</evidence>
<evidence type="ECO:0000313" key="3">
    <source>
        <dbReference type="Proteomes" id="UP001602123"/>
    </source>
</evidence>
<organism evidence="2 3">
    <name type="scientific">Streptomyces nondiastaticus</name>
    <dbReference type="NCBI Taxonomy" id="3154512"/>
    <lineage>
        <taxon>Bacteria</taxon>
        <taxon>Bacillati</taxon>
        <taxon>Actinomycetota</taxon>
        <taxon>Actinomycetes</taxon>
        <taxon>Kitasatosporales</taxon>
        <taxon>Streptomycetaceae</taxon>
        <taxon>Streptomyces</taxon>
    </lineage>
</organism>
<dbReference type="RefSeq" id="WP_388623829.1">
    <property type="nucleotide sequence ID" value="NZ_JBIAUT010000001.1"/>
</dbReference>
<dbReference type="Proteomes" id="UP001602123">
    <property type="component" value="Unassembled WGS sequence"/>
</dbReference>
<reference evidence="2 3" key="1">
    <citation type="submission" date="2024-10" db="EMBL/GenBank/DDBJ databases">
        <title>The Natural Products Discovery Center: Release of the First 8490 Sequenced Strains for Exploring Actinobacteria Biosynthetic Diversity.</title>
        <authorList>
            <person name="Kalkreuter E."/>
            <person name="Kautsar S.A."/>
            <person name="Yang D."/>
            <person name="Bader C.D."/>
            <person name="Teijaro C.N."/>
            <person name="Fluegel L."/>
            <person name="Davis C.M."/>
            <person name="Simpson J.R."/>
            <person name="Lauterbach L."/>
            <person name="Steele A.D."/>
            <person name="Gui C."/>
            <person name="Meng S."/>
            <person name="Li G."/>
            <person name="Viehrig K."/>
            <person name="Ye F."/>
            <person name="Su P."/>
            <person name="Kiefer A.F."/>
            <person name="Nichols A."/>
            <person name="Cepeda A.J."/>
            <person name="Yan W."/>
            <person name="Fan B."/>
            <person name="Jiang Y."/>
            <person name="Adhikari A."/>
            <person name="Zheng C.-J."/>
            <person name="Schuster L."/>
            <person name="Cowan T.M."/>
            <person name="Smanski M.J."/>
            <person name="Chevrette M.G."/>
            <person name="De Carvalho L.P.S."/>
            <person name="Shen B."/>
        </authorList>
    </citation>
    <scope>NUCLEOTIDE SEQUENCE [LARGE SCALE GENOMIC DNA]</scope>
    <source>
        <strain evidence="2 3">NPDC001650</strain>
    </source>
</reference>